<sequence>YLNERRQFGSSLGSFQLVQERMARMGGHIQAMWLACWRLSKLHEEGRMTHEQASLVKAWVSARGREVVALGRELLGGNGILAHFQVAKAFCDMEAIYTYEGTYDVNVLVAGRKIAGVSAIRAPAAPPPAAGRRKHAAAAVAEAEAEKA</sequence>
<dbReference type="PANTHER" id="PTHR43188">
    <property type="entry name" value="ACYL-COENZYME A OXIDASE"/>
    <property type="match status" value="1"/>
</dbReference>
<protein>
    <submittedName>
        <fullName evidence="3">Acyl-coenzyme A oxidase 4, peroxisomal</fullName>
    </submittedName>
</protein>
<dbReference type="OrthoDB" id="435240at2759"/>
<dbReference type="Gene3D" id="1.20.140.10">
    <property type="entry name" value="Butyryl-CoA Dehydrogenase, subunit A, domain 3"/>
    <property type="match status" value="1"/>
</dbReference>
<dbReference type="InterPro" id="IPR036250">
    <property type="entry name" value="AcylCo_DH-like_C"/>
</dbReference>
<feature type="domain" description="Acyl-CoA dehydrogenase/oxidase C-terminal" evidence="2">
    <location>
        <begin position="1"/>
        <end position="113"/>
    </location>
</feature>
<keyword evidence="1" id="KW-0285">Flavoprotein</keyword>
<dbReference type="InterPro" id="IPR009075">
    <property type="entry name" value="AcylCo_DH/oxidase_C"/>
</dbReference>
<reference evidence="3 4" key="1">
    <citation type="journal article" date="2017" name="Mol. Biol. Evol.">
        <title>The 4-celled Tetrabaena socialis nuclear genome reveals the essential components for genetic control of cell number at the origin of multicellularity in the volvocine lineage.</title>
        <authorList>
            <person name="Featherston J."/>
            <person name="Arakaki Y."/>
            <person name="Hanschen E.R."/>
            <person name="Ferris P.J."/>
            <person name="Michod R.E."/>
            <person name="Olson B.J.S.C."/>
            <person name="Nozaki H."/>
            <person name="Durand P.M."/>
        </authorList>
    </citation>
    <scope>NUCLEOTIDE SEQUENCE [LARGE SCALE GENOMIC DNA]</scope>
    <source>
        <strain evidence="3 4">NIES-571</strain>
    </source>
</reference>
<name>A0A2J7ZTQ5_9CHLO</name>
<keyword evidence="4" id="KW-1185">Reference proteome</keyword>
<evidence type="ECO:0000313" key="3">
    <source>
        <dbReference type="EMBL" id="PNH03628.1"/>
    </source>
</evidence>
<dbReference type="InterPro" id="IPR045008">
    <property type="entry name" value="ACX4-like"/>
</dbReference>
<dbReference type="GO" id="GO:0005777">
    <property type="term" value="C:peroxisome"/>
    <property type="evidence" value="ECO:0007669"/>
    <property type="project" value="TreeGrafter"/>
</dbReference>
<dbReference type="Proteomes" id="UP000236333">
    <property type="component" value="Unassembled WGS sequence"/>
</dbReference>
<proteinExistence type="predicted"/>
<dbReference type="AlphaFoldDB" id="A0A2J7ZTQ5"/>
<dbReference type="GO" id="GO:0003995">
    <property type="term" value="F:acyl-CoA dehydrogenase activity"/>
    <property type="evidence" value="ECO:0007669"/>
    <property type="project" value="InterPro"/>
</dbReference>
<comment type="caution">
    <text evidence="3">The sequence shown here is derived from an EMBL/GenBank/DDBJ whole genome shotgun (WGS) entry which is preliminary data.</text>
</comment>
<evidence type="ECO:0000259" key="2">
    <source>
        <dbReference type="Pfam" id="PF00441"/>
    </source>
</evidence>
<dbReference type="SUPFAM" id="SSF47203">
    <property type="entry name" value="Acyl-CoA dehydrogenase C-terminal domain-like"/>
    <property type="match status" value="1"/>
</dbReference>
<organism evidence="3 4">
    <name type="scientific">Tetrabaena socialis</name>
    <dbReference type="NCBI Taxonomy" id="47790"/>
    <lineage>
        <taxon>Eukaryota</taxon>
        <taxon>Viridiplantae</taxon>
        <taxon>Chlorophyta</taxon>
        <taxon>core chlorophytes</taxon>
        <taxon>Chlorophyceae</taxon>
        <taxon>CS clade</taxon>
        <taxon>Chlamydomonadales</taxon>
        <taxon>Tetrabaenaceae</taxon>
        <taxon>Tetrabaena</taxon>
    </lineage>
</organism>
<feature type="non-terminal residue" evidence="3">
    <location>
        <position position="1"/>
    </location>
</feature>
<gene>
    <name evidence="3" type="ORF">TSOC_010292</name>
</gene>
<dbReference type="EMBL" id="PGGS01000481">
    <property type="protein sequence ID" value="PNH03628.1"/>
    <property type="molecule type" value="Genomic_DNA"/>
</dbReference>
<dbReference type="PANTHER" id="PTHR43188:SF1">
    <property type="entry name" value="ACYL-COA DEHYDROGENASE"/>
    <property type="match status" value="1"/>
</dbReference>
<accession>A0A2J7ZTQ5</accession>
<evidence type="ECO:0000256" key="1">
    <source>
        <dbReference type="ARBA" id="ARBA00022630"/>
    </source>
</evidence>
<dbReference type="GO" id="GO:0006635">
    <property type="term" value="P:fatty acid beta-oxidation"/>
    <property type="evidence" value="ECO:0007669"/>
    <property type="project" value="InterPro"/>
</dbReference>
<evidence type="ECO:0000313" key="4">
    <source>
        <dbReference type="Proteomes" id="UP000236333"/>
    </source>
</evidence>
<dbReference type="Pfam" id="PF00441">
    <property type="entry name" value="Acyl-CoA_dh_1"/>
    <property type="match status" value="1"/>
</dbReference>